<keyword evidence="2" id="KW-0378">Hydrolase</keyword>
<dbReference type="AlphaFoldDB" id="A0A9J6FCI3"/>
<name>A0A9J6FCI3_HAELO</name>
<comment type="caution">
    <text evidence="4">The sequence shown here is derived from an EMBL/GenBank/DDBJ whole genome shotgun (WGS) entry which is preliminary data.</text>
</comment>
<keyword evidence="2" id="KW-0479">Metal-binding</keyword>
<comment type="caution">
    <text evidence="1">Lacks conserved residue(s) required for the propagation of feature annotation.</text>
</comment>
<keyword evidence="2" id="KW-0862">Zinc</keyword>
<protein>
    <recommendedName>
        <fullName evidence="2">Metalloendopeptidase</fullName>
        <ecNumber evidence="2">3.4.24.-</ecNumber>
    </recommendedName>
</protein>
<reference evidence="4 5" key="1">
    <citation type="journal article" date="2020" name="Cell">
        <title>Large-Scale Comparative Analyses of Tick Genomes Elucidate Their Genetic Diversity and Vector Capacities.</title>
        <authorList>
            <consortium name="Tick Genome and Microbiome Consortium (TIGMIC)"/>
            <person name="Jia N."/>
            <person name="Wang J."/>
            <person name="Shi W."/>
            <person name="Du L."/>
            <person name="Sun Y."/>
            <person name="Zhan W."/>
            <person name="Jiang J.F."/>
            <person name="Wang Q."/>
            <person name="Zhang B."/>
            <person name="Ji P."/>
            <person name="Bell-Sakyi L."/>
            <person name="Cui X.M."/>
            <person name="Yuan T.T."/>
            <person name="Jiang B.G."/>
            <person name="Yang W.F."/>
            <person name="Lam T.T."/>
            <person name="Chang Q.C."/>
            <person name="Ding S.J."/>
            <person name="Wang X.J."/>
            <person name="Zhu J.G."/>
            <person name="Ruan X.D."/>
            <person name="Zhao L."/>
            <person name="Wei J.T."/>
            <person name="Ye R.Z."/>
            <person name="Que T.C."/>
            <person name="Du C.H."/>
            <person name="Zhou Y.H."/>
            <person name="Cheng J.X."/>
            <person name="Dai P.F."/>
            <person name="Guo W.B."/>
            <person name="Han X.H."/>
            <person name="Huang E.J."/>
            <person name="Li L.F."/>
            <person name="Wei W."/>
            <person name="Gao Y.C."/>
            <person name="Liu J.Z."/>
            <person name="Shao H.Z."/>
            <person name="Wang X."/>
            <person name="Wang C.C."/>
            <person name="Yang T.C."/>
            <person name="Huo Q.B."/>
            <person name="Li W."/>
            <person name="Chen H.Y."/>
            <person name="Chen S.E."/>
            <person name="Zhou L.G."/>
            <person name="Ni X.B."/>
            <person name="Tian J.H."/>
            <person name="Sheng Y."/>
            <person name="Liu T."/>
            <person name="Pan Y.S."/>
            <person name="Xia L.Y."/>
            <person name="Li J."/>
            <person name="Zhao F."/>
            <person name="Cao W.C."/>
        </authorList>
    </citation>
    <scope>NUCLEOTIDE SEQUENCE [LARGE SCALE GENOMIC DNA]</scope>
    <source>
        <strain evidence="4">HaeL-2018</strain>
    </source>
</reference>
<proteinExistence type="predicted"/>
<keyword evidence="5" id="KW-1185">Reference proteome</keyword>
<dbReference type="SUPFAM" id="SSF55486">
    <property type="entry name" value="Metalloproteases ('zincins'), catalytic domain"/>
    <property type="match status" value="1"/>
</dbReference>
<dbReference type="Proteomes" id="UP000821853">
    <property type="component" value="Chromosome 1"/>
</dbReference>
<dbReference type="OrthoDB" id="291007at2759"/>
<keyword evidence="2" id="KW-0482">Metalloprotease</keyword>
<dbReference type="EC" id="3.4.24.-" evidence="2"/>
<keyword evidence="2" id="KW-0645">Protease</keyword>
<dbReference type="PANTHER" id="PTHR10127:SF850">
    <property type="entry name" value="METALLOENDOPEPTIDASE"/>
    <property type="match status" value="1"/>
</dbReference>
<organism evidence="4 5">
    <name type="scientific">Haemaphysalis longicornis</name>
    <name type="common">Bush tick</name>
    <dbReference type="NCBI Taxonomy" id="44386"/>
    <lineage>
        <taxon>Eukaryota</taxon>
        <taxon>Metazoa</taxon>
        <taxon>Ecdysozoa</taxon>
        <taxon>Arthropoda</taxon>
        <taxon>Chelicerata</taxon>
        <taxon>Arachnida</taxon>
        <taxon>Acari</taxon>
        <taxon>Parasitiformes</taxon>
        <taxon>Ixodida</taxon>
        <taxon>Ixodoidea</taxon>
        <taxon>Ixodidae</taxon>
        <taxon>Haemaphysalinae</taxon>
        <taxon>Haemaphysalis</taxon>
    </lineage>
</organism>
<dbReference type="InterPro" id="IPR024079">
    <property type="entry name" value="MetalloPept_cat_dom_sf"/>
</dbReference>
<dbReference type="PRINTS" id="PR00480">
    <property type="entry name" value="ASTACIN"/>
</dbReference>
<dbReference type="OMA" id="KETDHFR"/>
<sequence length="87" mass="9821">MQHRVTNRSFELKPETEADPLGQEYDYKSVMHYPHDAFSTKPDASTLTPILEGVDVNALGEGYRDSFLTDTDIKKLNILYTCGQQAP</sequence>
<accession>A0A9J6FCI3</accession>
<gene>
    <name evidence="4" type="ORF">HPB48_015833</name>
</gene>
<dbReference type="GO" id="GO:0004222">
    <property type="term" value="F:metalloendopeptidase activity"/>
    <property type="evidence" value="ECO:0007669"/>
    <property type="project" value="UniProtKB-UniRule"/>
</dbReference>
<dbReference type="Gene3D" id="3.40.390.10">
    <property type="entry name" value="Collagenase (Catalytic Domain)"/>
    <property type="match status" value="1"/>
</dbReference>
<dbReference type="PROSITE" id="PS51864">
    <property type="entry name" value="ASTACIN"/>
    <property type="match status" value="1"/>
</dbReference>
<dbReference type="PANTHER" id="PTHR10127">
    <property type="entry name" value="DISCOIDIN, CUB, EGF, LAMININ , AND ZINC METALLOPROTEASE DOMAIN CONTAINING"/>
    <property type="match status" value="1"/>
</dbReference>
<evidence type="ECO:0000256" key="2">
    <source>
        <dbReference type="RuleBase" id="RU361183"/>
    </source>
</evidence>
<dbReference type="EMBL" id="JABSTR010000001">
    <property type="protein sequence ID" value="KAH9359820.1"/>
    <property type="molecule type" value="Genomic_DNA"/>
</dbReference>
<evidence type="ECO:0000256" key="1">
    <source>
        <dbReference type="PROSITE-ProRule" id="PRU01211"/>
    </source>
</evidence>
<feature type="domain" description="Peptidase M12A" evidence="3">
    <location>
        <begin position="1"/>
        <end position="83"/>
    </location>
</feature>
<dbReference type="VEuPathDB" id="VectorBase:HLOH_053581"/>
<evidence type="ECO:0000313" key="5">
    <source>
        <dbReference type="Proteomes" id="UP000821853"/>
    </source>
</evidence>
<dbReference type="GO" id="GO:0006508">
    <property type="term" value="P:proteolysis"/>
    <property type="evidence" value="ECO:0007669"/>
    <property type="project" value="UniProtKB-KW"/>
</dbReference>
<dbReference type="GO" id="GO:0046872">
    <property type="term" value="F:metal ion binding"/>
    <property type="evidence" value="ECO:0007669"/>
    <property type="project" value="UniProtKB-KW"/>
</dbReference>
<dbReference type="Pfam" id="PF01400">
    <property type="entry name" value="Astacin"/>
    <property type="match status" value="1"/>
</dbReference>
<evidence type="ECO:0000313" key="4">
    <source>
        <dbReference type="EMBL" id="KAH9359820.1"/>
    </source>
</evidence>
<dbReference type="InterPro" id="IPR001506">
    <property type="entry name" value="Peptidase_M12A"/>
</dbReference>
<evidence type="ECO:0000259" key="3">
    <source>
        <dbReference type="PROSITE" id="PS51864"/>
    </source>
</evidence>
<comment type="cofactor">
    <cofactor evidence="2">
        <name>Zn(2+)</name>
        <dbReference type="ChEBI" id="CHEBI:29105"/>
    </cofactor>
    <text evidence="2">Binds 1 zinc ion per subunit.</text>
</comment>